<name>K0ESQ7_NOCB7</name>
<dbReference type="KEGG" id="nbr:O3I_024240"/>
<keyword evidence="3" id="KW-1185">Reference proteome</keyword>
<dbReference type="Pfam" id="PF11284">
    <property type="entry name" value="DUF3085"/>
    <property type="match status" value="1"/>
</dbReference>
<dbReference type="AlphaFoldDB" id="K0ESQ7"/>
<reference evidence="2 3" key="1">
    <citation type="journal article" date="2012" name="J. Bacteriol.">
        <title>Complete genome sequence of Nocardia brasiliensis HUJEG-1.</title>
        <authorList>
            <person name="Vera-Cabrera L."/>
            <person name="Ortiz-Lopez R."/>
            <person name="Elizondo-Gonzalez R."/>
            <person name="Perez-Maya A.A."/>
            <person name="Ocampo-Candiani J."/>
        </authorList>
    </citation>
    <scope>NUCLEOTIDE SEQUENCE [LARGE SCALE GENOMIC DNA]</scope>
    <source>
        <strain evidence="3">ATCC 700358</strain>
    </source>
</reference>
<accession>K0ESQ7</accession>
<feature type="region of interest" description="Disordered" evidence="1">
    <location>
        <begin position="1"/>
        <end position="26"/>
    </location>
</feature>
<evidence type="ECO:0000256" key="1">
    <source>
        <dbReference type="SAM" id="MobiDB-lite"/>
    </source>
</evidence>
<evidence type="ECO:0000313" key="2">
    <source>
        <dbReference type="EMBL" id="AFU02803.1"/>
    </source>
</evidence>
<dbReference type="EMBL" id="CP003876">
    <property type="protein sequence ID" value="AFU02803.1"/>
    <property type="molecule type" value="Genomic_DNA"/>
</dbReference>
<organism evidence="2 3">
    <name type="scientific">Nocardia brasiliensis (strain ATCC 700358 / HUJEG-1)</name>
    <dbReference type="NCBI Taxonomy" id="1133849"/>
    <lineage>
        <taxon>Bacteria</taxon>
        <taxon>Bacillati</taxon>
        <taxon>Actinomycetota</taxon>
        <taxon>Actinomycetes</taxon>
        <taxon>Mycobacteriales</taxon>
        <taxon>Nocardiaceae</taxon>
        <taxon>Nocardia</taxon>
    </lineage>
</organism>
<evidence type="ECO:0000313" key="3">
    <source>
        <dbReference type="Proteomes" id="UP000006304"/>
    </source>
</evidence>
<dbReference type="InterPro" id="IPR021436">
    <property type="entry name" value="DUF3085"/>
</dbReference>
<gene>
    <name evidence="2" type="ORF">O3I_024240</name>
</gene>
<sequence length="133" mass="14390">MQHAMSASEHTKYPDPDDDSPAVPSLIWSKDDGTYLLSNGRPRLLADPTRPEGMARVAYAQGWGPGTGPELGSTLVGGDDFTEYIDLTEDVGGGDQLSDLICKYAALDGWMIFTVRPGQFSVSFEPSNPNSHR</sequence>
<proteinExistence type="predicted"/>
<protein>
    <submittedName>
        <fullName evidence="2">Uncharacterized protein</fullName>
    </submittedName>
</protein>
<dbReference type="Proteomes" id="UP000006304">
    <property type="component" value="Chromosome"/>
</dbReference>
<dbReference type="STRING" id="1133849.O3I_024240"/>
<dbReference type="HOGENOM" id="CLU_1904547_0_0_11"/>
<dbReference type="eggNOG" id="ENOG5033AZ4">
    <property type="taxonomic scope" value="Bacteria"/>
</dbReference>